<keyword evidence="2" id="KW-0812">Transmembrane</keyword>
<comment type="caution">
    <text evidence="3">The sequence shown here is derived from an EMBL/GenBank/DDBJ whole genome shotgun (WGS) entry which is preliminary data.</text>
</comment>
<reference evidence="3" key="1">
    <citation type="journal article" date="2014" name="Int. J. Syst. Evol. Microbiol.">
        <title>Complete genome sequence of Corynebacterium casei LMG S-19264T (=DSM 44701T), isolated from a smear-ripened cheese.</title>
        <authorList>
            <consortium name="US DOE Joint Genome Institute (JGI-PGF)"/>
            <person name="Walter F."/>
            <person name="Albersmeier A."/>
            <person name="Kalinowski J."/>
            <person name="Ruckert C."/>
        </authorList>
    </citation>
    <scope>NUCLEOTIDE SEQUENCE</scope>
    <source>
        <strain evidence="3">CGMCC 1.14984</strain>
    </source>
</reference>
<feature type="region of interest" description="Disordered" evidence="1">
    <location>
        <begin position="1"/>
        <end position="21"/>
    </location>
</feature>
<keyword evidence="2" id="KW-0472">Membrane</keyword>
<dbReference type="RefSeq" id="WP_155142548.1">
    <property type="nucleotide sequence ID" value="NZ_BMGZ01000005.1"/>
</dbReference>
<evidence type="ECO:0000313" key="4">
    <source>
        <dbReference type="EMBL" id="NHK29472.1"/>
    </source>
</evidence>
<dbReference type="AlphaFoldDB" id="A0A8J3A491"/>
<feature type="transmembrane region" description="Helical" evidence="2">
    <location>
        <begin position="64"/>
        <end position="83"/>
    </location>
</feature>
<gene>
    <name evidence="4" type="ORF">FF098_016290</name>
    <name evidence="3" type="ORF">GCM10011355_33430</name>
</gene>
<dbReference type="EMBL" id="BMGZ01000005">
    <property type="protein sequence ID" value="GGI01841.1"/>
    <property type="molecule type" value="Genomic_DNA"/>
</dbReference>
<dbReference type="Proteomes" id="UP000621856">
    <property type="component" value="Unassembled WGS sequence"/>
</dbReference>
<evidence type="ECO:0000313" key="5">
    <source>
        <dbReference type="Proteomes" id="UP000621856"/>
    </source>
</evidence>
<evidence type="ECO:0000256" key="1">
    <source>
        <dbReference type="SAM" id="MobiDB-lite"/>
    </source>
</evidence>
<proteinExistence type="predicted"/>
<sequence>MPKRAIETEYETKEDLGDARSADAAPLNVRDGLDSPARRLQNYLGDEFHADSEISASRWSPRSTVLFVAATCGGFWLAVWWIATRLLA</sequence>
<organism evidence="3 5">
    <name type="scientific">Aquisalinus luteolus</name>
    <dbReference type="NCBI Taxonomy" id="1566827"/>
    <lineage>
        <taxon>Bacteria</taxon>
        <taxon>Pseudomonadati</taxon>
        <taxon>Pseudomonadota</taxon>
        <taxon>Alphaproteobacteria</taxon>
        <taxon>Parvularculales</taxon>
        <taxon>Parvularculaceae</taxon>
        <taxon>Aquisalinus</taxon>
    </lineage>
</organism>
<reference evidence="4 6" key="2">
    <citation type="submission" date="2020-02" db="EMBL/GenBank/DDBJ databases">
        <title>Genome sequence of Parvularcula flava strain NH6-79.</title>
        <authorList>
            <person name="Abdul Karim M.H."/>
            <person name="Lam M.Q."/>
            <person name="Chen S.J."/>
            <person name="Yahya A."/>
            <person name="Shahir S."/>
            <person name="Shamsir M.S."/>
            <person name="Chong C.S."/>
        </authorList>
    </citation>
    <scope>NUCLEOTIDE SEQUENCE [LARGE SCALE GENOMIC DNA]</scope>
    <source>
        <strain evidence="4 6">NH6-79</strain>
    </source>
</reference>
<protein>
    <submittedName>
        <fullName evidence="3">Uncharacterized protein</fullName>
    </submittedName>
</protein>
<keyword evidence="2" id="KW-1133">Transmembrane helix</keyword>
<evidence type="ECO:0000313" key="6">
    <source>
        <dbReference type="Proteomes" id="UP000818603"/>
    </source>
</evidence>
<dbReference type="EMBL" id="VCJR02000005">
    <property type="protein sequence ID" value="NHK29472.1"/>
    <property type="molecule type" value="Genomic_DNA"/>
</dbReference>
<reference evidence="3" key="3">
    <citation type="submission" date="2020-09" db="EMBL/GenBank/DDBJ databases">
        <authorList>
            <person name="Sun Q."/>
            <person name="Zhou Y."/>
        </authorList>
    </citation>
    <scope>NUCLEOTIDE SEQUENCE</scope>
    <source>
        <strain evidence="3">CGMCC 1.14984</strain>
    </source>
</reference>
<evidence type="ECO:0000256" key="2">
    <source>
        <dbReference type="SAM" id="Phobius"/>
    </source>
</evidence>
<name>A0A8J3A491_9PROT</name>
<keyword evidence="6" id="KW-1185">Reference proteome</keyword>
<dbReference type="Proteomes" id="UP000818603">
    <property type="component" value="Unassembled WGS sequence"/>
</dbReference>
<evidence type="ECO:0000313" key="3">
    <source>
        <dbReference type="EMBL" id="GGI01841.1"/>
    </source>
</evidence>
<accession>A0A8J3A491</accession>